<organism evidence="1">
    <name type="scientific">freshwater metagenome</name>
    <dbReference type="NCBI Taxonomy" id="449393"/>
    <lineage>
        <taxon>unclassified sequences</taxon>
        <taxon>metagenomes</taxon>
        <taxon>ecological metagenomes</taxon>
    </lineage>
</organism>
<protein>
    <submittedName>
        <fullName evidence="1">Unannotated protein</fullName>
    </submittedName>
</protein>
<accession>A0A6J6R063</accession>
<dbReference type="AlphaFoldDB" id="A0A6J6R063"/>
<dbReference type="EMBL" id="CAEZXS010000281">
    <property type="protein sequence ID" value="CAB4716436.1"/>
    <property type="molecule type" value="Genomic_DNA"/>
</dbReference>
<gene>
    <name evidence="1" type="ORF">UFOPK2582_01690</name>
</gene>
<evidence type="ECO:0000313" key="1">
    <source>
        <dbReference type="EMBL" id="CAB4716436.1"/>
    </source>
</evidence>
<sequence>MPLILPRPAIRLPRLRRTTVANLAAKSKQRHLSRLSRVSESRTARVKLLTPVVNLLVNLDERLDLAAKPPPGMSLPQLGVILPPAGMSLQTLLRTKPLLRGIPAALRPRMTHRTPMGIRVGGVAVVAATAKKKAQKVRNLGRANLLMLLACLICGTRATASCESTACCQAEKTFTCRLNKPASLVCVAEIG</sequence>
<name>A0A6J6R063_9ZZZZ</name>
<proteinExistence type="predicted"/>
<reference evidence="1" key="1">
    <citation type="submission" date="2020-05" db="EMBL/GenBank/DDBJ databases">
        <authorList>
            <person name="Chiriac C."/>
            <person name="Salcher M."/>
            <person name="Ghai R."/>
            <person name="Kavagutti S V."/>
        </authorList>
    </citation>
    <scope>NUCLEOTIDE SEQUENCE</scope>
</reference>